<gene>
    <name evidence="3" type="primary">ddn_3</name>
    <name evidence="3" type="ORF">NCTC13184_05105</name>
</gene>
<dbReference type="Proteomes" id="UP000255082">
    <property type="component" value="Unassembled WGS sequence"/>
</dbReference>
<evidence type="ECO:0000313" key="3">
    <source>
        <dbReference type="EMBL" id="SUA46576.1"/>
    </source>
</evidence>
<dbReference type="PANTHER" id="PTHR39428:SF1">
    <property type="entry name" value="F420H(2)-DEPENDENT QUINONE REDUCTASE RV1261C"/>
    <property type="match status" value="1"/>
</dbReference>
<dbReference type="RefSeq" id="WP_062962418.1">
    <property type="nucleotide sequence ID" value="NZ_JAJFOE010000001.1"/>
</dbReference>
<keyword evidence="3" id="KW-0560">Oxidoreductase</keyword>
<dbReference type="Pfam" id="PF04075">
    <property type="entry name" value="F420H2_quin_red"/>
    <property type="match status" value="1"/>
</dbReference>
<protein>
    <submittedName>
        <fullName evidence="3">Deazaflavin-dependent nitroreductase</fullName>
        <ecNumber evidence="3">1.-.-.-</ecNumber>
    </submittedName>
</protein>
<dbReference type="GO" id="GO:0070967">
    <property type="term" value="F:coenzyme F420 binding"/>
    <property type="evidence" value="ECO:0007669"/>
    <property type="project" value="TreeGrafter"/>
</dbReference>
<proteinExistence type="inferred from homology"/>
<dbReference type="NCBIfam" id="TIGR00026">
    <property type="entry name" value="hi_GC_TIGR00026"/>
    <property type="match status" value="1"/>
</dbReference>
<reference evidence="3 4" key="1">
    <citation type="submission" date="2018-06" db="EMBL/GenBank/DDBJ databases">
        <authorList>
            <consortium name="Pathogen Informatics"/>
            <person name="Doyle S."/>
        </authorList>
    </citation>
    <scope>NUCLEOTIDE SEQUENCE [LARGE SCALE GENOMIC DNA]</scope>
    <source>
        <strain evidence="3 4">NCTC13184</strain>
    </source>
</reference>
<evidence type="ECO:0000256" key="1">
    <source>
        <dbReference type="ARBA" id="ARBA00008710"/>
    </source>
</evidence>
<dbReference type="InterPro" id="IPR012349">
    <property type="entry name" value="Split_barrel_FMN-bd"/>
</dbReference>
<dbReference type="PANTHER" id="PTHR39428">
    <property type="entry name" value="F420H(2)-DEPENDENT QUINONE REDUCTASE RV1261C"/>
    <property type="match status" value="1"/>
</dbReference>
<dbReference type="EMBL" id="UGRU01000001">
    <property type="protein sequence ID" value="SUA46576.1"/>
    <property type="molecule type" value="Genomic_DNA"/>
</dbReference>
<dbReference type="AlphaFoldDB" id="A0A378WZ10"/>
<comment type="similarity">
    <text evidence="1">Belongs to the F420H(2)-dependent quinone reductase family.</text>
</comment>
<dbReference type="Gene3D" id="2.30.110.10">
    <property type="entry name" value="Electron Transport, Fmn-binding Protein, Chain A"/>
    <property type="match status" value="1"/>
</dbReference>
<evidence type="ECO:0000256" key="2">
    <source>
        <dbReference type="ARBA" id="ARBA00049106"/>
    </source>
</evidence>
<dbReference type="SUPFAM" id="SSF50475">
    <property type="entry name" value="FMN-binding split barrel"/>
    <property type="match status" value="1"/>
</dbReference>
<dbReference type="OrthoDB" id="8225825at2"/>
<dbReference type="EC" id="1.-.-.-" evidence="3"/>
<dbReference type="GO" id="GO:0005886">
    <property type="term" value="C:plasma membrane"/>
    <property type="evidence" value="ECO:0007669"/>
    <property type="project" value="TreeGrafter"/>
</dbReference>
<organism evidence="3 4">
    <name type="scientific">Nocardia africana</name>
    <dbReference type="NCBI Taxonomy" id="134964"/>
    <lineage>
        <taxon>Bacteria</taxon>
        <taxon>Bacillati</taxon>
        <taxon>Actinomycetota</taxon>
        <taxon>Actinomycetes</taxon>
        <taxon>Mycobacteriales</taxon>
        <taxon>Nocardiaceae</taxon>
        <taxon>Nocardia</taxon>
    </lineage>
</organism>
<comment type="catalytic activity">
    <reaction evidence="2">
        <text>oxidized coenzyme F420-(gamma-L-Glu)(n) + a quinol + H(+) = reduced coenzyme F420-(gamma-L-Glu)(n) + a quinone</text>
        <dbReference type="Rhea" id="RHEA:39663"/>
        <dbReference type="Rhea" id="RHEA-COMP:12939"/>
        <dbReference type="Rhea" id="RHEA-COMP:14378"/>
        <dbReference type="ChEBI" id="CHEBI:15378"/>
        <dbReference type="ChEBI" id="CHEBI:24646"/>
        <dbReference type="ChEBI" id="CHEBI:132124"/>
        <dbReference type="ChEBI" id="CHEBI:133980"/>
        <dbReference type="ChEBI" id="CHEBI:139511"/>
    </reaction>
</comment>
<accession>A0A378WZ10</accession>
<dbReference type="GO" id="GO:0052755">
    <property type="term" value="F:coenzyme F420H2:quinone oxidoreductase activity"/>
    <property type="evidence" value="ECO:0007669"/>
    <property type="project" value="RHEA"/>
</dbReference>
<sequence>MDVREINRGVIEQFRAGGPIEGMHRDRLVLLTTTGRRTGTPHTTPMMFHPDGDRLLVVASNVGAPRHPDWYLNLVADPAVTVEVDRETYPATAVPLQGPDYDRTWAELTTLYPFFAEHAQKTERTIPVVALRRNTTA</sequence>
<evidence type="ECO:0000313" key="4">
    <source>
        <dbReference type="Proteomes" id="UP000255082"/>
    </source>
</evidence>
<name>A0A378WZ10_9NOCA</name>
<dbReference type="InterPro" id="IPR004378">
    <property type="entry name" value="F420H2_quin_Rdtase"/>
</dbReference>